<dbReference type="EMBL" id="SUNH01000003">
    <property type="protein sequence ID" value="TJZ87424.1"/>
    <property type="molecule type" value="Genomic_DNA"/>
</dbReference>
<dbReference type="PANTHER" id="PTHR30524">
    <property type="entry name" value="MANNITOL-1-PHOSPHATE 5-DEHYDROGENASE"/>
    <property type="match status" value="1"/>
</dbReference>
<gene>
    <name evidence="3" type="ORF">FA740_01620</name>
</gene>
<dbReference type="PANTHER" id="PTHR30524:SF0">
    <property type="entry name" value="ALTRONATE OXIDOREDUCTASE-RELATED"/>
    <property type="match status" value="1"/>
</dbReference>
<dbReference type="SUPFAM" id="SSF48179">
    <property type="entry name" value="6-phosphogluconate dehydrogenase C-terminal domain-like"/>
    <property type="match status" value="1"/>
</dbReference>
<dbReference type="Pfam" id="PF01232">
    <property type="entry name" value="Mannitol_dh"/>
    <property type="match status" value="1"/>
</dbReference>
<dbReference type="Gene3D" id="3.40.50.720">
    <property type="entry name" value="NAD(P)-binding Rossmann-like Domain"/>
    <property type="match status" value="1"/>
</dbReference>
<dbReference type="AlphaFoldDB" id="A0A4U0RHE1"/>
<organism evidence="3 4">
    <name type="scientific">Paracoccus hibiscisoli</name>
    <dbReference type="NCBI Taxonomy" id="2023261"/>
    <lineage>
        <taxon>Bacteria</taxon>
        <taxon>Pseudomonadati</taxon>
        <taxon>Pseudomonadota</taxon>
        <taxon>Alphaproteobacteria</taxon>
        <taxon>Rhodobacterales</taxon>
        <taxon>Paracoccaceae</taxon>
        <taxon>Paracoccus</taxon>
    </lineage>
</organism>
<dbReference type="RefSeq" id="WP_136855028.1">
    <property type="nucleotide sequence ID" value="NZ_SUNH01000003.1"/>
</dbReference>
<reference evidence="3 4" key="1">
    <citation type="submission" date="2019-04" db="EMBL/GenBank/DDBJ databases">
        <authorList>
            <person name="Li J."/>
        </authorList>
    </citation>
    <scope>NUCLEOTIDE SEQUENCE [LARGE SCALE GENOMIC DNA]</scope>
    <source>
        <strain evidence="3 4">CCTCC AB2016182</strain>
    </source>
</reference>
<keyword evidence="1" id="KW-0560">Oxidoreductase</keyword>
<proteinExistence type="predicted"/>
<keyword evidence="4" id="KW-1185">Reference proteome</keyword>
<sequence length="365" mass="39477">MSEPTPILQFGTSRFLQAHADLFFHEAATPRTVTVVQTTGDPSRAGRLAALADPRGYPVRIRGLSDGQVVDREIRVTSVRRTLSTATDWPALCRLAASETQAILSNTGDRGYQPQPADDAPAFDQAMSFPAKLYHLLAHRQAAGGAPLSIFPMELVPENGAVLRARVMQIARAQRAPDALCDWLQACVWVNSLVDRIVSEPLQPAGAVAEPYALWAIQAGPGVALPCDHPAVQLVPDLDEIERLKLHILNLGHTVLADRWLAAGADPARLVRQMMAGPDRAALDRICADEVLPGFAARGRGPQARAYLAVTLDRFANPFLDHRLADIAQNHPEKVARRIGAFLDWVGPDGHAMPELSAIARKAAS</sequence>
<dbReference type="SUPFAM" id="SSF51735">
    <property type="entry name" value="NAD(P)-binding Rossmann-fold domains"/>
    <property type="match status" value="1"/>
</dbReference>
<dbReference type="InterPro" id="IPR013328">
    <property type="entry name" value="6PGD_dom2"/>
</dbReference>
<evidence type="ECO:0000313" key="3">
    <source>
        <dbReference type="EMBL" id="TJZ87424.1"/>
    </source>
</evidence>
<dbReference type="InterPro" id="IPR036291">
    <property type="entry name" value="NAD(P)-bd_dom_sf"/>
</dbReference>
<dbReference type="InterPro" id="IPR008927">
    <property type="entry name" value="6-PGluconate_DH-like_C_sf"/>
</dbReference>
<dbReference type="OrthoDB" id="271711at2"/>
<dbReference type="GO" id="GO:0016491">
    <property type="term" value="F:oxidoreductase activity"/>
    <property type="evidence" value="ECO:0007669"/>
    <property type="project" value="UniProtKB-KW"/>
</dbReference>
<accession>A0A4U0RHE1</accession>
<comment type="caution">
    <text evidence="3">The sequence shown here is derived from an EMBL/GenBank/DDBJ whole genome shotgun (WGS) entry which is preliminary data.</text>
</comment>
<dbReference type="InterPro" id="IPR013131">
    <property type="entry name" value="Mannitol_DH_N"/>
</dbReference>
<name>A0A4U0RHE1_9RHOB</name>
<evidence type="ECO:0000313" key="4">
    <source>
        <dbReference type="Proteomes" id="UP000306223"/>
    </source>
</evidence>
<dbReference type="Gene3D" id="1.10.1040.10">
    <property type="entry name" value="N-(1-d-carboxylethyl)-l-norvaline Dehydrogenase, domain 2"/>
    <property type="match status" value="1"/>
</dbReference>
<dbReference type="Proteomes" id="UP000306223">
    <property type="component" value="Unassembled WGS sequence"/>
</dbReference>
<evidence type="ECO:0000256" key="1">
    <source>
        <dbReference type="ARBA" id="ARBA00023002"/>
    </source>
</evidence>
<protein>
    <submittedName>
        <fullName evidence="3">Mannitol dehydrogenase family protein</fullName>
    </submittedName>
</protein>
<evidence type="ECO:0000259" key="2">
    <source>
        <dbReference type="Pfam" id="PF01232"/>
    </source>
</evidence>
<feature type="domain" description="Mannitol dehydrogenase N-terminal" evidence="2">
    <location>
        <begin position="7"/>
        <end position="219"/>
    </location>
</feature>